<gene>
    <name evidence="1" type="ORF">ColLi_13762</name>
</gene>
<organism evidence="1 2">
    <name type="scientific">Colletotrichum liriopes</name>
    <dbReference type="NCBI Taxonomy" id="708192"/>
    <lineage>
        <taxon>Eukaryota</taxon>
        <taxon>Fungi</taxon>
        <taxon>Dikarya</taxon>
        <taxon>Ascomycota</taxon>
        <taxon>Pezizomycotina</taxon>
        <taxon>Sordariomycetes</taxon>
        <taxon>Hypocreomycetidae</taxon>
        <taxon>Glomerellales</taxon>
        <taxon>Glomerellaceae</taxon>
        <taxon>Colletotrichum</taxon>
        <taxon>Colletotrichum spaethianum species complex</taxon>
    </lineage>
</organism>
<reference evidence="1 2" key="1">
    <citation type="submission" date="2021-07" db="EMBL/GenBank/DDBJ databases">
        <title>Genome data of Colletotrichum spaethianum.</title>
        <authorList>
            <person name="Utami Y.D."/>
            <person name="Hiruma K."/>
        </authorList>
    </citation>
    <scope>NUCLEOTIDE SEQUENCE [LARGE SCALE GENOMIC DNA]</scope>
    <source>
        <strain evidence="1 2">MAFF 242679</strain>
    </source>
</reference>
<dbReference type="Proteomes" id="UP001055172">
    <property type="component" value="Unassembled WGS sequence"/>
</dbReference>
<evidence type="ECO:0000313" key="2">
    <source>
        <dbReference type="Proteomes" id="UP001055172"/>
    </source>
</evidence>
<proteinExistence type="predicted"/>
<keyword evidence="2" id="KW-1185">Reference proteome</keyword>
<dbReference type="AlphaFoldDB" id="A0AA37M015"/>
<dbReference type="EMBL" id="BPPX01000062">
    <property type="protein sequence ID" value="GJC90924.1"/>
    <property type="molecule type" value="Genomic_DNA"/>
</dbReference>
<sequence length="104" mass="11238">MSIIETVTGYLSKDASIGPLRQLLIDSGAVVSIYLTCRLMVSSDKLINVSGLARSFTLPGPLMDMDTSENAGEWLRDKIRQISVEAPAQRTAFDAMGDVSEEAT</sequence>
<accession>A0AA37M015</accession>
<comment type="caution">
    <text evidence="1">The sequence shown here is derived from an EMBL/GenBank/DDBJ whole genome shotgun (WGS) entry which is preliminary data.</text>
</comment>
<evidence type="ECO:0000313" key="1">
    <source>
        <dbReference type="EMBL" id="GJC90924.1"/>
    </source>
</evidence>
<name>A0AA37M015_9PEZI</name>
<protein>
    <submittedName>
        <fullName evidence="1">Uncharacterized protein</fullName>
    </submittedName>
</protein>